<dbReference type="Pfam" id="PF01753">
    <property type="entry name" value="zf-MYND"/>
    <property type="match status" value="1"/>
</dbReference>
<feature type="domain" description="MYND-type" evidence="5">
    <location>
        <begin position="36"/>
        <end position="72"/>
    </location>
</feature>
<dbReference type="PROSITE" id="PS50865">
    <property type="entry name" value="ZF_MYND_2"/>
    <property type="match status" value="1"/>
</dbReference>
<keyword evidence="2 4" id="KW-0863">Zinc-finger</keyword>
<evidence type="ECO:0000256" key="2">
    <source>
        <dbReference type="ARBA" id="ARBA00022771"/>
    </source>
</evidence>
<dbReference type="OrthoDB" id="5282002at2759"/>
<gene>
    <name evidence="6" type="ORF">NA57DRAFT_68312</name>
</gene>
<dbReference type="GO" id="GO:0008270">
    <property type="term" value="F:zinc ion binding"/>
    <property type="evidence" value="ECO:0007669"/>
    <property type="project" value="UniProtKB-KW"/>
</dbReference>
<reference evidence="6" key="1">
    <citation type="journal article" date="2020" name="Stud. Mycol.">
        <title>101 Dothideomycetes genomes: a test case for predicting lifestyles and emergence of pathogens.</title>
        <authorList>
            <person name="Haridas S."/>
            <person name="Albert R."/>
            <person name="Binder M."/>
            <person name="Bloem J."/>
            <person name="Labutti K."/>
            <person name="Salamov A."/>
            <person name="Andreopoulos B."/>
            <person name="Baker S."/>
            <person name="Barry K."/>
            <person name="Bills G."/>
            <person name="Bluhm B."/>
            <person name="Cannon C."/>
            <person name="Castanera R."/>
            <person name="Culley D."/>
            <person name="Daum C."/>
            <person name="Ezra D."/>
            <person name="Gonzalez J."/>
            <person name="Henrissat B."/>
            <person name="Kuo A."/>
            <person name="Liang C."/>
            <person name="Lipzen A."/>
            <person name="Lutzoni F."/>
            <person name="Magnuson J."/>
            <person name="Mondo S."/>
            <person name="Nolan M."/>
            <person name="Ohm R."/>
            <person name="Pangilinan J."/>
            <person name="Park H.-J."/>
            <person name="Ramirez L."/>
            <person name="Alfaro M."/>
            <person name="Sun H."/>
            <person name="Tritt A."/>
            <person name="Yoshinaga Y."/>
            <person name="Zwiers L.-H."/>
            <person name="Turgeon B."/>
            <person name="Goodwin S."/>
            <person name="Spatafora J."/>
            <person name="Crous P."/>
            <person name="Grigoriev I."/>
        </authorList>
    </citation>
    <scope>NUCLEOTIDE SEQUENCE</scope>
    <source>
        <strain evidence="6">CBS 133067</strain>
    </source>
</reference>
<protein>
    <recommendedName>
        <fullName evidence="5">MYND-type domain-containing protein</fullName>
    </recommendedName>
</protein>
<sequence>MDLDQKLKSLSLSQDEHVTVRRLQCANVVTDEDGLVRNCRNSSTKTCSSCYLVQYCGEDCQKAHWKAHKPDCKSEVSKESWVPGWQQENRTPDFIEANDDGPPTSYTFVGSFQKHLWGNVPAIDVLKLETNEGLKHQKDLHLMFAASGDLRNVLETVIGIPDTYRSTCHILVNDRDQDIAIRNTVLLLMGISSDVSLDQTVEAMIHIWYSTFLTDTNVNKVLLPALSLIQDVYLKVKDKTTSTLYSKSWTFGGTTLRVALEKDDWEDMYKLSLPSGLSASQAQEVRRSVTLARKDHLDRHLFSQSCGYRVPITRFREDGMLLPFSTSRSSFTKPNPTFFRYPNKWPMMDSADPESSWPLRAIWNLQIGQPRNDFYGKLFFYLQERLRRFVQKLRKSSFKIVILRQDAAQLPDSAKDLAFGKDGIDRIETSNIADLHYMGTVDVVRLFSPLLKSPKDNPHSTLITHYLNAAKNAHMWLTDAGPNPEYEKELTEALTKVSRYRGFFWPTSNMDARILRSLYERDLFINWDKYFNHYMKYLKFDQICNRFNVKIRERNTIVEKSPFRLKKNPDENGAQEEFLVSSASNHGAHERYLEWVRNSA</sequence>
<evidence type="ECO:0000256" key="4">
    <source>
        <dbReference type="PROSITE-ProRule" id="PRU00134"/>
    </source>
</evidence>
<keyword evidence="3" id="KW-0862">Zinc</keyword>
<name>A0A9P4M2K5_9PEZI</name>
<accession>A0A9P4M2K5</accession>
<dbReference type="SUPFAM" id="SSF144232">
    <property type="entry name" value="HIT/MYND zinc finger-like"/>
    <property type="match status" value="1"/>
</dbReference>
<keyword evidence="7" id="KW-1185">Reference proteome</keyword>
<dbReference type="AlphaFoldDB" id="A0A9P4M2K5"/>
<evidence type="ECO:0000259" key="5">
    <source>
        <dbReference type="PROSITE" id="PS50865"/>
    </source>
</evidence>
<evidence type="ECO:0000313" key="6">
    <source>
        <dbReference type="EMBL" id="KAF2094738.1"/>
    </source>
</evidence>
<evidence type="ECO:0000313" key="7">
    <source>
        <dbReference type="Proteomes" id="UP000799772"/>
    </source>
</evidence>
<comment type="caution">
    <text evidence="6">The sequence shown here is derived from an EMBL/GenBank/DDBJ whole genome shotgun (WGS) entry which is preliminary data.</text>
</comment>
<dbReference type="InterPro" id="IPR002893">
    <property type="entry name" value="Znf_MYND"/>
</dbReference>
<organism evidence="6 7">
    <name type="scientific">Rhizodiscina lignyota</name>
    <dbReference type="NCBI Taxonomy" id="1504668"/>
    <lineage>
        <taxon>Eukaryota</taxon>
        <taxon>Fungi</taxon>
        <taxon>Dikarya</taxon>
        <taxon>Ascomycota</taxon>
        <taxon>Pezizomycotina</taxon>
        <taxon>Dothideomycetes</taxon>
        <taxon>Pleosporomycetidae</taxon>
        <taxon>Aulographales</taxon>
        <taxon>Rhizodiscinaceae</taxon>
        <taxon>Rhizodiscina</taxon>
    </lineage>
</organism>
<dbReference type="InterPro" id="IPR027974">
    <property type="entry name" value="DUF4470"/>
</dbReference>
<keyword evidence="1" id="KW-0479">Metal-binding</keyword>
<dbReference type="Pfam" id="PF14737">
    <property type="entry name" value="DUF4470"/>
    <property type="match status" value="1"/>
</dbReference>
<evidence type="ECO:0000256" key="3">
    <source>
        <dbReference type="ARBA" id="ARBA00022833"/>
    </source>
</evidence>
<dbReference type="Gene3D" id="6.10.140.2220">
    <property type="match status" value="1"/>
</dbReference>
<proteinExistence type="predicted"/>
<dbReference type="EMBL" id="ML978133">
    <property type="protein sequence ID" value="KAF2094738.1"/>
    <property type="molecule type" value="Genomic_DNA"/>
</dbReference>
<evidence type="ECO:0000256" key="1">
    <source>
        <dbReference type="ARBA" id="ARBA00022723"/>
    </source>
</evidence>
<dbReference type="Proteomes" id="UP000799772">
    <property type="component" value="Unassembled WGS sequence"/>
</dbReference>